<feature type="domain" description="EGF-like" evidence="8">
    <location>
        <begin position="410"/>
        <end position="447"/>
    </location>
</feature>
<feature type="domain" description="EGF-like" evidence="8">
    <location>
        <begin position="292"/>
        <end position="328"/>
    </location>
</feature>
<dbReference type="PROSITE" id="PS50026">
    <property type="entry name" value="EGF_3"/>
    <property type="match status" value="6"/>
</dbReference>
<dbReference type="PROSITE" id="PS01186">
    <property type="entry name" value="EGF_2"/>
    <property type="match status" value="4"/>
</dbReference>
<feature type="domain" description="EGF-like" evidence="8">
    <location>
        <begin position="330"/>
        <end position="366"/>
    </location>
</feature>
<dbReference type="GO" id="GO:0003008">
    <property type="term" value="P:system process"/>
    <property type="evidence" value="ECO:0007669"/>
    <property type="project" value="UniProtKB-ARBA"/>
</dbReference>
<gene>
    <name evidence="9" type="ORF">TPSB3V08_LOCUS10157</name>
</gene>
<dbReference type="Pfam" id="PF12661">
    <property type="entry name" value="hEGF"/>
    <property type="match status" value="1"/>
</dbReference>
<dbReference type="PRINTS" id="PR00010">
    <property type="entry name" value="EGFBLOOD"/>
</dbReference>
<dbReference type="SMART" id="SM00181">
    <property type="entry name" value="EGF"/>
    <property type="match status" value="7"/>
</dbReference>
<evidence type="ECO:0000256" key="5">
    <source>
        <dbReference type="ARBA" id="ARBA00023180"/>
    </source>
</evidence>
<evidence type="ECO:0000256" key="4">
    <source>
        <dbReference type="ARBA" id="ARBA00023157"/>
    </source>
</evidence>
<accession>A0A7R9DI42</accession>
<feature type="region of interest" description="Disordered" evidence="7">
    <location>
        <begin position="711"/>
        <end position="808"/>
    </location>
</feature>
<dbReference type="FunFam" id="2.10.25.10:FF:000122">
    <property type="entry name" value="Protein crumbs homolog 2"/>
    <property type="match status" value="1"/>
</dbReference>
<dbReference type="SUPFAM" id="SSF57196">
    <property type="entry name" value="EGF/Laminin"/>
    <property type="match status" value="5"/>
</dbReference>
<dbReference type="SMART" id="SM00179">
    <property type="entry name" value="EGF_CA"/>
    <property type="match status" value="5"/>
</dbReference>
<evidence type="ECO:0000259" key="8">
    <source>
        <dbReference type="PROSITE" id="PS50026"/>
    </source>
</evidence>
<dbReference type="PANTHER" id="PTHR24049:SF22">
    <property type="entry name" value="DROSOPHILA CRUMBS HOMOLOG"/>
    <property type="match status" value="1"/>
</dbReference>
<dbReference type="Gene3D" id="2.10.25.10">
    <property type="entry name" value="Laminin"/>
    <property type="match status" value="6"/>
</dbReference>
<feature type="compositionally biased region" description="Low complexity" evidence="7">
    <location>
        <begin position="744"/>
        <end position="779"/>
    </location>
</feature>
<evidence type="ECO:0000313" key="9">
    <source>
        <dbReference type="EMBL" id="CAD7415167.1"/>
    </source>
</evidence>
<dbReference type="EMBL" id="OD008838">
    <property type="protein sequence ID" value="CAD7415167.1"/>
    <property type="molecule type" value="Genomic_DNA"/>
</dbReference>
<keyword evidence="3" id="KW-0677">Repeat</keyword>
<dbReference type="PROSITE" id="PS00022">
    <property type="entry name" value="EGF_1"/>
    <property type="match status" value="6"/>
</dbReference>
<evidence type="ECO:0000256" key="6">
    <source>
        <dbReference type="PROSITE-ProRule" id="PRU00076"/>
    </source>
</evidence>
<reference evidence="9" key="1">
    <citation type="submission" date="2020-11" db="EMBL/GenBank/DDBJ databases">
        <authorList>
            <person name="Tran Van P."/>
        </authorList>
    </citation>
    <scope>NUCLEOTIDE SEQUENCE</scope>
</reference>
<dbReference type="GO" id="GO:0005509">
    <property type="term" value="F:calcium ion binding"/>
    <property type="evidence" value="ECO:0007669"/>
    <property type="project" value="InterPro"/>
</dbReference>
<feature type="disulfide bond" evidence="6">
    <location>
        <begin position="533"/>
        <end position="542"/>
    </location>
</feature>
<feature type="domain" description="EGF-like" evidence="8">
    <location>
        <begin position="368"/>
        <end position="408"/>
    </location>
</feature>
<dbReference type="PROSITE" id="PS00010">
    <property type="entry name" value="ASX_HYDROXYL"/>
    <property type="match status" value="4"/>
</dbReference>
<keyword evidence="2" id="KW-0732">Signal</keyword>
<comment type="caution">
    <text evidence="6">Lacks conserved residue(s) required for the propagation of feature annotation.</text>
</comment>
<feature type="compositionally biased region" description="Polar residues" evidence="7">
    <location>
        <begin position="711"/>
        <end position="723"/>
    </location>
</feature>
<evidence type="ECO:0000256" key="1">
    <source>
        <dbReference type="ARBA" id="ARBA00022536"/>
    </source>
</evidence>
<feature type="disulfide bond" evidence="6">
    <location>
        <begin position="398"/>
        <end position="407"/>
    </location>
</feature>
<evidence type="ECO:0000256" key="7">
    <source>
        <dbReference type="SAM" id="MobiDB-lite"/>
    </source>
</evidence>
<feature type="domain" description="EGF-like" evidence="8">
    <location>
        <begin position="473"/>
        <end position="509"/>
    </location>
</feature>
<dbReference type="FunFam" id="2.10.25.10:FF:000123">
    <property type="entry name" value="Crumbs homolog 1 (Drosophila)"/>
    <property type="match status" value="1"/>
</dbReference>
<keyword evidence="1 6" id="KW-0245">EGF-like domain</keyword>
<feature type="disulfide bond" evidence="6">
    <location>
        <begin position="356"/>
        <end position="365"/>
    </location>
</feature>
<feature type="domain" description="EGF-like" evidence="8">
    <location>
        <begin position="511"/>
        <end position="543"/>
    </location>
</feature>
<dbReference type="PANTHER" id="PTHR24049">
    <property type="entry name" value="CRUMBS FAMILY MEMBER"/>
    <property type="match status" value="1"/>
</dbReference>
<dbReference type="InterPro" id="IPR013032">
    <property type="entry name" value="EGF-like_CS"/>
</dbReference>
<keyword evidence="4 6" id="KW-1015">Disulfide bond</keyword>
<feature type="disulfide bond" evidence="6">
    <location>
        <begin position="499"/>
        <end position="508"/>
    </location>
</feature>
<organism evidence="9">
    <name type="scientific">Timema poppense</name>
    <name type="common">Walking stick</name>
    <dbReference type="NCBI Taxonomy" id="170557"/>
    <lineage>
        <taxon>Eukaryota</taxon>
        <taxon>Metazoa</taxon>
        <taxon>Ecdysozoa</taxon>
        <taxon>Arthropoda</taxon>
        <taxon>Hexapoda</taxon>
        <taxon>Insecta</taxon>
        <taxon>Pterygota</taxon>
        <taxon>Neoptera</taxon>
        <taxon>Polyneoptera</taxon>
        <taxon>Phasmatodea</taxon>
        <taxon>Timematodea</taxon>
        <taxon>Timematoidea</taxon>
        <taxon>Timematidae</taxon>
        <taxon>Timema</taxon>
    </lineage>
</organism>
<dbReference type="Pfam" id="PF00008">
    <property type="entry name" value="EGF"/>
    <property type="match status" value="4"/>
</dbReference>
<protein>
    <recommendedName>
        <fullName evidence="8">EGF-like domain-containing protein</fullName>
    </recommendedName>
</protein>
<proteinExistence type="predicted"/>
<dbReference type="AlphaFoldDB" id="A0A7R9DI42"/>
<dbReference type="FunFam" id="2.10.25.10:FF:000004">
    <property type="entry name" value="Neurogenic locus notch 1"/>
    <property type="match status" value="1"/>
</dbReference>
<evidence type="ECO:0000256" key="3">
    <source>
        <dbReference type="ARBA" id="ARBA00022737"/>
    </source>
</evidence>
<dbReference type="PROSITE" id="PS01187">
    <property type="entry name" value="EGF_CA"/>
    <property type="match status" value="1"/>
</dbReference>
<feature type="region of interest" description="Disordered" evidence="7">
    <location>
        <begin position="604"/>
        <end position="631"/>
    </location>
</feature>
<evidence type="ECO:0000256" key="2">
    <source>
        <dbReference type="ARBA" id="ARBA00022729"/>
    </source>
</evidence>
<sequence>MRNPIVELIREKKTLCAIASRCSKSRGKHHCFVPPGCELRCSMCSCNKQCVALCLAWALLLQLALAGFSCLSNPCLYGICMDEINSVVFLRPSIVPVLCSYNHPLCQCCVPIAIHCASVVFLRPSIVPVLCSYNTSIVSVMCFYNHPLRQCCVPTAIHCVSVVFLQPSIVPVLCSNNHPFVVFLRPSIVPVLCSYNHPLCQCCVPIAIHCASVVFLRPSIVPVLCSYNTSIVSVMCFYNHPLRQCCVPTAIHCVSVVFLQPSIVPVLCSNNHPFSYTCYCMDGYTGNQCSTNWDECWSSPCGNGATCVDGVATFNCSCPPGFAGPTCEEDVDECQSNPCFNNGICQDGVNGYSCTCLPGYQGVLCEVDIAVCNMTGVSLCINGGVCIEGPGDTFSCACLQGWTGQICETAVDECVSSPCQNGGVCVDLFAGYSCACPFGMLAFFTCKSGFSPGPKVRPFCVVTGYTGSNCEVKLHPCLVSPCLNQALCLVEAGTRVCYCVPDYHGDRCQFQYDECVSTGELCLDGVDNYTCSCPPDLTGSLCECLIMGPGLLDCSYISPTPLSLMSETVTDQTSSTVGPVTWQHTLVYDNITLTSGWTSVGQSEAATSTTTPAGGFTTNYPETSTDTSSQQVPEETVSGLSSQLLTGTISSPRSSEDSTQTFVETESAVTPRVTLDMSGGTEGYFTSRHQPRVSTEGVYDEITTLETSGTTQIFGLPGTTQTAGLPGTKHTSELPDTTQASELPGTTQTSEPPPTTQTDELPTTTQTDEPPTTTQTDELSGTTQTGELPGTTQTSELSGPTPECPETEYTSGTVITAITYPSSTEISSTTDLGSSSESVFYSTSTEEQSVDCSVFPCQNSGTCVYTKGGPRGLNWSPVVVRNLGGRVESKILKSPVDLVVHDDSPTDERTKEYESDNPHVGICRRPVTRFIRTHQESVYTK</sequence>
<feature type="compositionally biased region" description="Polar residues" evidence="7">
    <location>
        <begin position="780"/>
        <end position="798"/>
    </location>
</feature>
<feature type="compositionally biased region" description="Polar residues" evidence="7">
    <location>
        <begin position="619"/>
        <end position="631"/>
    </location>
</feature>
<dbReference type="InterPro" id="IPR018097">
    <property type="entry name" value="EGF_Ca-bd_CS"/>
</dbReference>
<dbReference type="GO" id="GO:0051240">
    <property type="term" value="P:positive regulation of multicellular organismal process"/>
    <property type="evidence" value="ECO:0007669"/>
    <property type="project" value="UniProtKB-ARBA"/>
</dbReference>
<name>A0A7R9DI42_TIMPO</name>
<feature type="compositionally biased region" description="Low complexity" evidence="7">
    <location>
        <begin position="605"/>
        <end position="618"/>
    </location>
</feature>
<dbReference type="InterPro" id="IPR000742">
    <property type="entry name" value="EGF"/>
</dbReference>
<dbReference type="InterPro" id="IPR001881">
    <property type="entry name" value="EGF-like_Ca-bd_dom"/>
</dbReference>
<keyword evidence="5" id="KW-0325">Glycoprotein</keyword>
<dbReference type="InterPro" id="IPR000152">
    <property type="entry name" value="EGF-type_Asp/Asn_hydroxyl_site"/>
</dbReference>
<dbReference type="CDD" id="cd00054">
    <property type="entry name" value="EGF_CA"/>
    <property type="match status" value="3"/>
</dbReference>
<feature type="region of interest" description="Disordered" evidence="7">
    <location>
        <begin position="647"/>
        <end position="668"/>
    </location>
</feature>
<feature type="disulfide bond" evidence="6">
    <location>
        <begin position="318"/>
        <end position="327"/>
    </location>
</feature>
<dbReference type="InterPro" id="IPR051022">
    <property type="entry name" value="Notch_Cell-Fate_Det"/>
</dbReference>